<dbReference type="EMBL" id="JBHUKU010000007">
    <property type="protein sequence ID" value="MFD2459895.1"/>
    <property type="molecule type" value="Genomic_DNA"/>
</dbReference>
<reference evidence="4" key="1">
    <citation type="journal article" date="2019" name="Int. J. Syst. Evol. Microbiol.">
        <title>The Global Catalogue of Microorganisms (GCM) 10K type strain sequencing project: providing services to taxonomists for standard genome sequencing and annotation.</title>
        <authorList>
            <consortium name="The Broad Institute Genomics Platform"/>
            <consortium name="The Broad Institute Genome Sequencing Center for Infectious Disease"/>
            <person name="Wu L."/>
            <person name="Ma J."/>
        </authorList>
    </citation>
    <scope>NUCLEOTIDE SEQUENCE [LARGE SCALE GENOMIC DNA]</scope>
    <source>
        <strain evidence="4">CGMCC 4.7643</strain>
    </source>
</reference>
<organism evidence="3 4">
    <name type="scientific">Amycolatopsis samaneae</name>
    <dbReference type="NCBI Taxonomy" id="664691"/>
    <lineage>
        <taxon>Bacteria</taxon>
        <taxon>Bacillati</taxon>
        <taxon>Actinomycetota</taxon>
        <taxon>Actinomycetes</taxon>
        <taxon>Pseudonocardiales</taxon>
        <taxon>Pseudonocardiaceae</taxon>
        <taxon>Amycolatopsis</taxon>
    </lineage>
</organism>
<proteinExistence type="predicted"/>
<gene>
    <name evidence="3" type="ORF">ACFSYJ_14865</name>
</gene>
<comment type="caution">
    <text evidence="3">The sequence shown here is derived from an EMBL/GenBank/DDBJ whole genome shotgun (WGS) entry which is preliminary data.</text>
</comment>
<feature type="region of interest" description="Disordered" evidence="1">
    <location>
        <begin position="1"/>
        <end position="208"/>
    </location>
</feature>
<feature type="domain" description="eCIS core" evidence="2">
    <location>
        <begin position="202"/>
        <end position="274"/>
    </location>
</feature>
<feature type="compositionally biased region" description="Basic and acidic residues" evidence="1">
    <location>
        <begin position="96"/>
        <end position="125"/>
    </location>
</feature>
<feature type="compositionally biased region" description="Low complexity" evidence="1">
    <location>
        <begin position="155"/>
        <end position="174"/>
    </location>
</feature>
<evidence type="ECO:0000259" key="2">
    <source>
        <dbReference type="Pfam" id="PF13699"/>
    </source>
</evidence>
<evidence type="ECO:0000256" key="1">
    <source>
        <dbReference type="SAM" id="MobiDB-lite"/>
    </source>
</evidence>
<dbReference type="PANTHER" id="PTHR45725:SF18">
    <property type="entry name" value="ORC1-LIKE AAA ATPASE DOMAIN-CONTAINING PROTEIN"/>
    <property type="match status" value="1"/>
</dbReference>
<name>A0ABW5GFH6_9PSEU</name>
<feature type="compositionally biased region" description="Basic and acidic residues" evidence="1">
    <location>
        <begin position="26"/>
        <end position="39"/>
    </location>
</feature>
<dbReference type="InterPro" id="IPR025295">
    <property type="entry name" value="eCIS_core_dom"/>
</dbReference>
<dbReference type="Pfam" id="PF13699">
    <property type="entry name" value="eCIS_core"/>
    <property type="match status" value="1"/>
</dbReference>
<feature type="region of interest" description="Disordered" evidence="1">
    <location>
        <begin position="937"/>
        <end position="959"/>
    </location>
</feature>
<feature type="region of interest" description="Disordered" evidence="1">
    <location>
        <begin position="280"/>
        <end position="302"/>
    </location>
</feature>
<feature type="compositionally biased region" description="Low complexity" evidence="1">
    <location>
        <begin position="126"/>
        <end position="138"/>
    </location>
</feature>
<keyword evidence="4" id="KW-1185">Reference proteome</keyword>
<protein>
    <submittedName>
        <fullName evidence="3">DUF4157 domain-containing protein</fullName>
    </submittedName>
</protein>
<dbReference type="RefSeq" id="WP_345402843.1">
    <property type="nucleotide sequence ID" value="NZ_BAABHG010000014.1"/>
</dbReference>
<dbReference type="PANTHER" id="PTHR45725">
    <property type="entry name" value="FORMIN HOMOLOGY 2 FAMILY MEMBER"/>
    <property type="match status" value="1"/>
</dbReference>
<feature type="compositionally biased region" description="Low complexity" evidence="1">
    <location>
        <begin position="943"/>
        <end position="959"/>
    </location>
</feature>
<sequence length="1238" mass="130597">MGDEKTRAEKKPEPAPPAPATAKAPAAEKKDGPGRKTEPKPPGTAGPAKPPDASAPAKQQAQNASQLQQSVGNQQANRLLRAAREQGGKPALPVSHPDDKAEKEAEAVAREVTRDAPAHPRDHPAPAHGDPAAVPGDPRQVTSDPPPATPVIHRAAAPGAAHPAAPGAAHAVAPAVPPPAPGHAPDQTSPAAILDHPGPGSPIPQPTLGILERKLNTDLRHVVVHHDTQADLATRALAARAVTRGNHIWLASDSSPNDLHLMAHEVTHVLQHHDHVVHRAPKSKAAAPATTGPTGGTDGEKPVDEKALNAEAEIKSPNTLVLKKLPVPWFKAKLIQPRLPSTLPKPGTKRTDTQRDQWAKDVKAGGLVATVENFVKNDEKGKKGRSSEPGDPPLYYYKVNSQQIVFGTVEDIVQTVTRPMWTVEGKSSRFDVDHKLDLQLGGTDTTPKGNLWMLDSSANQSVGPMIESSLAHTRADVLARLEKVLRNRNPKEELPKNLATPDKAEPVELTGVVDSKREPSGNPKLNWEAEQISQGQQLAALKPFTDADYKKYNLKGSPNNLTFYLGGGGVRHVELKAAGLPEVAKTDQRFLSQTPFELRRVEQDPKGGGKLIGAAFREHAEFKEIPNFEIPYEKRAGIEYGGQLSPRSLGRKLKAEAVKLSPVQFDDVDIVDGVGLVARGTLSPTIPLLKGLDVSLVLEGDRVGLERTFVASELPIPKPFKASGDITVFAGLDSKGAGIGARGALQVELENVAHGELKAEMNKDGLMVGGRIDFDKKLFDADVSFEYGKASGDYRWKLDGRLGLGKVPGVKSGNLNVHYENNVFAADGDAELSVPGLQQGKLDLKFGEQEGLTIGGAFQLSKDVPGIEGGEVAATITRTPPDNAWQLSAHGTAKPKIPGVEASLEASYKDGVFTVEGDASYARGMLSGHVHIGVSNQPPAAPAAPAAPGAPAAAPVKAPAGKGDAGSTLSVYGGGELTLKLAPWLQATAGVKFDPAGNIQLDGEVKLPDAIDLFPAKEIKKNIVTIGLDIPIVGIAVFGQRVGIFATIQGGLDAEAGIGPGQLQKLGLKVHYEPGKEENTSITGGAALHVPAHAGLRLFVRGALGAGIPLVSAEAGIEVGGKLGLEGAFDSSVQINWTPKQGLVLDAKVGLSAEPQFTFDVNGFVKVEAGAFGLTATLYEKHWNLASFAYGSGLRIGVQAPVHYEQGKPFSFSMEDVQFELPKVDPGQIVKDLVKRIA</sequence>
<feature type="compositionally biased region" description="Basic and acidic residues" evidence="1">
    <location>
        <begin position="1"/>
        <end position="13"/>
    </location>
</feature>
<feature type="compositionally biased region" description="Low complexity" evidence="1">
    <location>
        <begin position="283"/>
        <end position="292"/>
    </location>
</feature>
<feature type="compositionally biased region" description="Pro residues" evidence="1">
    <location>
        <begin position="40"/>
        <end position="50"/>
    </location>
</feature>
<dbReference type="InterPro" id="IPR051425">
    <property type="entry name" value="Formin_Homology"/>
</dbReference>
<feature type="compositionally biased region" description="Low complexity" evidence="1">
    <location>
        <begin position="51"/>
        <end position="70"/>
    </location>
</feature>
<evidence type="ECO:0000313" key="4">
    <source>
        <dbReference type="Proteomes" id="UP001597419"/>
    </source>
</evidence>
<evidence type="ECO:0000313" key="3">
    <source>
        <dbReference type="EMBL" id="MFD2459895.1"/>
    </source>
</evidence>
<accession>A0ABW5GFH6</accession>
<dbReference type="Proteomes" id="UP001597419">
    <property type="component" value="Unassembled WGS sequence"/>
</dbReference>